<dbReference type="Proteomes" id="UP000019376">
    <property type="component" value="Unassembled WGS sequence"/>
</dbReference>
<dbReference type="HOGENOM" id="CLU_010119_4_1_1"/>
<accession>S7ZRY3</accession>
<proteinExistence type="inferred from homology"/>
<evidence type="ECO:0000313" key="4">
    <source>
        <dbReference type="EMBL" id="EPS33194.1"/>
    </source>
</evidence>
<organism evidence="4 5">
    <name type="scientific">Penicillium oxalicum (strain 114-2 / CGMCC 5302)</name>
    <name type="common">Penicillium decumbens</name>
    <dbReference type="NCBI Taxonomy" id="933388"/>
    <lineage>
        <taxon>Eukaryota</taxon>
        <taxon>Fungi</taxon>
        <taxon>Dikarya</taxon>
        <taxon>Ascomycota</taxon>
        <taxon>Pezizomycotina</taxon>
        <taxon>Eurotiomycetes</taxon>
        <taxon>Eurotiomycetidae</taxon>
        <taxon>Eurotiales</taxon>
        <taxon>Aspergillaceae</taxon>
        <taxon>Penicillium</taxon>
    </lineage>
</organism>
<dbReference type="PANTHER" id="PTHR47990">
    <property type="entry name" value="2-OXOGLUTARATE (2OG) AND FE(II)-DEPENDENT OXYGENASE SUPERFAMILY PROTEIN-RELATED"/>
    <property type="match status" value="1"/>
</dbReference>
<dbReference type="Pfam" id="PF14226">
    <property type="entry name" value="DIOX_N"/>
    <property type="match status" value="1"/>
</dbReference>
<dbReference type="InterPro" id="IPR044861">
    <property type="entry name" value="IPNS-like_FE2OG_OXY"/>
</dbReference>
<dbReference type="STRING" id="933388.S7ZRY3"/>
<evidence type="ECO:0000256" key="1">
    <source>
        <dbReference type="ARBA" id="ARBA00008056"/>
    </source>
</evidence>
<feature type="domain" description="Isopenicillin N synthase-like Fe(2+) 2OG dioxygenase" evidence="2">
    <location>
        <begin position="193"/>
        <end position="272"/>
    </location>
</feature>
<name>S7ZRY3_PENO1</name>
<reference evidence="4 5" key="1">
    <citation type="journal article" date="2013" name="PLoS ONE">
        <title>Genomic and secretomic analyses reveal unique features of the lignocellulolytic enzyme system of Penicillium decumbens.</title>
        <authorList>
            <person name="Liu G."/>
            <person name="Zhang L."/>
            <person name="Wei X."/>
            <person name="Zou G."/>
            <person name="Qin Y."/>
            <person name="Ma L."/>
            <person name="Li J."/>
            <person name="Zheng H."/>
            <person name="Wang S."/>
            <person name="Wang C."/>
            <person name="Xun L."/>
            <person name="Zhao G.-P."/>
            <person name="Zhou Z."/>
            <person name="Qu Y."/>
        </authorList>
    </citation>
    <scope>NUCLEOTIDE SEQUENCE [LARGE SCALE GENOMIC DNA]</scope>
    <source>
        <strain evidence="5">114-2 / CGMCC 5302</strain>
    </source>
</reference>
<dbReference type="EMBL" id="KB644415">
    <property type="protein sequence ID" value="EPS33194.1"/>
    <property type="molecule type" value="Genomic_DNA"/>
</dbReference>
<evidence type="ECO:0000259" key="2">
    <source>
        <dbReference type="Pfam" id="PF03171"/>
    </source>
</evidence>
<dbReference type="SUPFAM" id="SSF51197">
    <property type="entry name" value="Clavaminate synthase-like"/>
    <property type="match status" value="1"/>
</dbReference>
<dbReference type="Pfam" id="PF03171">
    <property type="entry name" value="2OG-FeII_Oxy"/>
    <property type="match status" value="1"/>
</dbReference>
<dbReference type="AlphaFoldDB" id="S7ZRY3"/>
<keyword evidence="5" id="KW-1185">Reference proteome</keyword>
<dbReference type="InterPro" id="IPR026992">
    <property type="entry name" value="DIOX_N"/>
</dbReference>
<sequence>MSQTVTSVASNPTMMVGDQSLNLADLDVIRYGELVKNDPSEMAKLLKAAETKGFFYLDFPDEISPTLTGYLQTAYRNCHEFFNKSKDEKMLAFREGIDRGYKSGGVESFEIARDEQSDIVLPMPFANHREATLELANLCNEIVRTCLRNLVNGLGSSEFSILEDDHHPDIQSDSGIKFVSAPTKPLAADMPDTTHTDTGSITLLWCEKWASQMQSRESKEWLWIEPKADCVLVNIADHVQTRTNGRLHSPVHRISQPGDGEEERLFVSYYLRPSKVN</sequence>
<dbReference type="InterPro" id="IPR027443">
    <property type="entry name" value="IPNS-like_sf"/>
</dbReference>
<evidence type="ECO:0000259" key="3">
    <source>
        <dbReference type="Pfam" id="PF14226"/>
    </source>
</evidence>
<dbReference type="OrthoDB" id="288590at2759"/>
<protein>
    <submittedName>
        <fullName evidence="4">Uncharacterized protein</fullName>
    </submittedName>
</protein>
<dbReference type="InterPro" id="IPR050231">
    <property type="entry name" value="Iron_ascorbate_oxido_reductase"/>
</dbReference>
<dbReference type="Gene3D" id="2.60.120.330">
    <property type="entry name" value="B-lactam Antibiotic, Isopenicillin N Synthase, Chain"/>
    <property type="match status" value="1"/>
</dbReference>
<dbReference type="PhylomeDB" id="S7ZRY3"/>
<evidence type="ECO:0000313" key="5">
    <source>
        <dbReference type="Proteomes" id="UP000019376"/>
    </source>
</evidence>
<comment type="similarity">
    <text evidence="1">Belongs to the iron/ascorbate-dependent oxidoreductase family.</text>
</comment>
<feature type="domain" description="Non-haem dioxygenase N-terminal" evidence="3">
    <location>
        <begin position="27"/>
        <end position="111"/>
    </location>
</feature>
<gene>
    <name evidence="4" type="ORF">PDE_08156</name>
</gene>
<dbReference type="eggNOG" id="KOG0143">
    <property type="taxonomic scope" value="Eukaryota"/>
</dbReference>